<dbReference type="Proteomes" id="UP000663760">
    <property type="component" value="Chromosome 7"/>
</dbReference>
<protein>
    <submittedName>
        <fullName evidence="2">Uncharacterized protein</fullName>
    </submittedName>
</protein>
<dbReference type="AlphaFoldDB" id="A0A7I8J041"/>
<name>A0A7I8J041_SPIIN</name>
<organism evidence="2">
    <name type="scientific">Spirodela intermedia</name>
    <name type="common">Intermediate duckweed</name>
    <dbReference type="NCBI Taxonomy" id="51605"/>
    <lineage>
        <taxon>Eukaryota</taxon>
        <taxon>Viridiplantae</taxon>
        <taxon>Streptophyta</taxon>
        <taxon>Embryophyta</taxon>
        <taxon>Tracheophyta</taxon>
        <taxon>Spermatophyta</taxon>
        <taxon>Magnoliopsida</taxon>
        <taxon>Liliopsida</taxon>
        <taxon>Araceae</taxon>
        <taxon>Lemnoideae</taxon>
        <taxon>Spirodela</taxon>
    </lineage>
</organism>
<keyword evidence="4" id="KW-1185">Reference proteome</keyword>
<accession>A0A7I8J041</accession>
<dbReference type="EMBL" id="LR746270">
    <property type="protein sequence ID" value="CAA7399080.1"/>
    <property type="molecule type" value="Genomic_DNA"/>
</dbReference>
<dbReference type="EMBL" id="LR743594">
    <property type="protein sequence ID" value="CAA2623107.1"/>
    <property type="molecule type" value="Genomic_DNA"/>
</dbReference>
<evidence type="ECO:0000313" key="4">
    <source>
        <dbReference type="Proteomes" id="UP000663760"/>
    </source>
</evidence>
<evidence type="ECO:0000313" key="3">
    <source>
        <dbReference type="EMBL" id="CAA7399080.1"/>
    </source>
</evidence>
<sequence>MGLEEEEAEDQATEEEDGDAVEGELLAPQAAVCRSSRPDRRRHLRRGRNKQTTS</sequence>
<reference evidence="2" key="1">
    <citation type="submission" date="2019-12" db="EMBL/GenBank/DDBJ databases">
        <authorList>
            <person name="Scholz U."/>
            <person name="Mascher M."/>
            <person name="Fiebig A."/>
        </authorList>
    </citation>
    <scope>NUCLEOTIDE SEQUENCE</scope>
</reference>
<proteinExistence type="predicted"/>
<evidence type="ECO:0000313" key="2">
    <source>
        <dbReference type="EMBL" id="CAA2623107.1"/>
    </source>
</evidence>
<feature type="region of interest" description="Disordered" evidence="1">
    <location>
        <begin position="1"/>
        <end position="54"/>
    </location>
</feature>
<feature type="compositionally biased region" description="Basic residues" evidence="1">
    <location>
        <begin position="39"/>
        <end position="54"/>
    </location>
</feature>
<evidence type="ECO:0000256" key="1">
    <source>
        <dbReference type="SAM" id="MobiDB-lite"/>
    </source>
</evidence>
<feature type="compositionally biased region" description="Acidic residues" evidence="1">
    <location>
        <begin position="1"/>
        <end position="22"/>
    </location>
</feature>
<gene>
    <name evidence="2" type="ORF">SI7747_07009055</name>
    <name evidence="3" type="ORF">SI8410_07009750</name>
</gene>